<dbReference type="HOGENOM" id="CLU_2815873_0_0_1"/>
<dbReference type="AlphaFoldDB" id="D7LQ52"/>
<evidence type="ECO:0000313" key="2">
    <source>
        <dbReference type="Proteomes" id="UP000008694"/>
    </source>
</evidence>
<keyword evidence="2" id="KW-1185">Reference proteome</keyword>
<dbReference type="Gramene" id="scaffold_500197.1">
    <property type="protein sequence ID" value="scaffold_500197.1"/>
    <property type="gene ID" value="scaffold_500197.1"/>
</dbReference>
<dbReference type="STRING" id="81972.D7LQ52"/>
<protein>
    <submittedName>
        <fullName evidence="1">Uncharacterized protein</fullName>
    </submittedName>
</protein>
<organism evidence="2">
    <name type="scientific">Arabidopsis lyrata subsp. lyrata</name>
    <name type="common">Lyre-leaved rock-cress</name>
    <dbReference type="NCBI Taxonomy" id="81972"/>
    <lineage>
        <taxon>Eukaryota</taxon>
        <taxon>Viridiplantae</taxon>
        <taxon>Streptophyta</taxon>
        <taxon>Embryophyta</taxon>
        <taxon>Tracheophyta</taxon>
        <taxon>Spermatophyta</taxon>
        <taxon>Magnoliopsida</taxon>
        <taxon>eudicotyledons</taxon>
        <taxon>Gunneridae</taxon>
        <taxon>Pentapetalae</taxon>
        <taxon>rosids</taxon>
        <taxon>malvids</taxon>
        <taxon>Brassicales</taxon>
        <taxon>Brassicaceae</taxon>
        <taxon>Camelineae</taxon>
        <taxon>Arabidopsis</taxon>
    </lineage>
</organism>
<dbReference type="Proteomes" id="UP000008694">
    <property type="component" value="Unassembled WGS sequence"/>
</dbReference>
<dbReference type="EMBL" id="GL348717">
    <property type="protein sequence ID" value="EFH51399.1"/>
    <property type="molecule type" value="Genomic_DNA"/>
</dbReference>
<name>D7LQ52_ARALL</name>
<proteinExistence type="predicted"/>
<gene>
    <name evidence="1" type="ORF">ARALYDRAFT_904493</name>
</gene>
<reference evidence="2" key="1">
    <citation type="journal article" date="2011" name="Nat. Genet.">
        <title>The Arabidopsis lyrata genome sequence and the basis of rapid genome size change.</title>
        <authorList>
            <person name="Hu T.T."/>
            <person name="Pattyn P."/>
            <person name="Bakker E.G."/>
            <person name="Cao J."/>
            <person name="Cheng J.-F."/>
            <person name="Clark R.M."/>
            <person name="Fahlgren N."/>
            <person name="Fawcett J.A."/>
            <person name="Grimwood J."/>
            <person name="Gundlach H."/>
            <person name="Haberer G."/>
            <person name="Hollister J.D."/>
            <person name="Ossowski S."/>
            <person name="Ottilar R.P."/>
            <person name="Salamov A.A."/>
            <person name="Schneeberger K."/>
            <person name="Spannagl M."/>
            <person name="Wang X."/>
            <person name="Yang L."/>
            <person name="Nasrallah M.E."/>
            <person name="Bergelson J."/>
            <person name="Carrington J.C."/>
            <person name="Gaut B.S."/>
            <person name="Schmutz J."/>
            <person name="Mayer K.F.X."/>
            <person name="Van de Peer Y."/>
            <person name="Grigoriev I.V."/>
            <person name="Nordborg M."/>
            <person name="Weigel D."/>
            <person name="Guo Y.-L."/>
        </authorList>
    </citation>
    <scope>NUCLEOTIDE SEQUENCE [LARGE SCALE GENOMIC DNA]</scope>
    <source>
        <strain evidence="2">cv. MN47</strain>
    </source>
</reference>
<evidence type="ECO:0000313" key="1">
    <source>
        <dbReference type="EMBL" id="EFH51399.1"/>
    </source>
</evidence>
<accession>D7LQ52</accession>
<sequence length="67" mass="8007">MPWGYWSRLLLTVDGWLLEKKIASNDVDLLRDMVWKKDRRIHDTYLDVKDKNERDAISAFLMIHCGD</sequence>